<keyword evidence="2" id="KW-1185">Reference proteome</keyword>
<comment type="caution">
    <text evidence="1">The sequence shown here is derived from an EMBL/GenBank/DDBJ whole genome shotgun (WGS) entry which is preliminary data.</text>
</comment>
<proteinExistence type="predicted"/>
<dbReference type="Proteomes" id="UP000257109">
    <property type="component" value="Unassembled WGS sequence"/>
</dbReference>
<feature type="non-terminal residue" evidence="1">
    <location>
        <position position="1"/>
    </location>
</feature>
<evidence type="ECO:0000313" key="1">
    <source>
        <dbReference type="EMBL" id="RDX84291.1"/>
    </source>
</evidence>
<dbReference type="EMBL" id="QJKJ01007089">
    <property type="protein sequence ID" value="RDX84291.1"/>
    <property type="molecule type" value="Genomic_DNA"/>
</dbReference>
<accession>A0A371G193</accession>
<protein>
    <submittedName>
        <fullName evidence="1">Uncharacterized protein</fullName>
    </submittedName>
</protein>
<reference evidence="1" key="1">
    <citation type="submission" date="2018-05" db="EMBL/GenBank/DDBJ databases">
        <title>Draft genome of Mucuna pruriens seed.</title>
        <authorList>
            <person name="Nnadi N.E."/>
            <person name="Vos R."/>
            <person name="Hasami M.H."/>
            <person name="Devisetty U.K."/>
            <person name="Aguiy J.C."/>
        </authorList>
    </citation>
    <scope>NUCLEOTIDE SEQUENCE [LARGE SCALE GENOMIC DNA]</scope>
    <source>
        <strain evidence="1">JCA_2017</strain>
    </source>
</reference>
<gene>
    <name evidence="1" type="ORF">CR513_34678</name>
</gene>
<dbReference type="OrthoDB" id="1731207at2759"/>
<evidence type="ECO:0000313" key="2">
    <source>
        <dbReference type="Proteomes" id="UP000257109"/>
    </source>
</evidence>
<organism evidence="1 2">
    <name type="scientific">Mucuna pruriens</name>
    <name type="common">Velvet bean</name>
    <name type="synonym">Dolichos pruriens</name>
    <dbReference type="NCBI Taxonomy" id="157652"/>
    <lineage>
        <taxon>Eukaryota</taxon>
        <taxon>Viridiplantae</taxon>
        <taxon>Streptophyta</taxon>
        <taxon>Embryophyta</taxon>
        <taxon>Tracheophyta</taxon>
        <taxon>Spermatophyta</taxon>
        <taxon>Magnoliopsida</taxon>
        <taxon>eudicotyledons</taxon>
        <taxon>Gunneridae</taxon>
        <taxon>Pentapetalae</taxon>
        <taxon>rosids</taxon>
        <taxon>fabids</taxon>
        <taxon>Fabales</taxon>
        <taxon>Fabaceae</taxon>
        <taxon>Papilionoideae</taxon>
        <taxon>50 kb inversion clade</taxon>
        <taxon>NPAAA clade</taxon>
        <taxon>indigoferoid/millettioid clade</taxon>
        <taxon>Phaseoleae</taxon>
        <taxon>Mucuna</taxon>
    </lineage>
</organism>
<sequence length="126" mass="14741">MDINYMRFYVAVRVIIFIMRLLGDLKKGNAYVVELQYYMEIEDLLHKAIQVERQLKSKSSSKFTLSSSSSWRLNWKYNKVVTNPKEDVIAKYSNVLPKGKIDIGTSYRSHGIKCFILLLNTQIKEQ</sequence>
<dbReference type="AlphaFoldDB" id="A0A371G193"/>
<name>A0A371G193_MUCPR</name>